<dbReference type="Proteomes" id="UP001146120">
    <property type="component" value="Unassembled WGS sequence"/>
</dbReference>
<evidence type="ECO:0008006" key="3">
    <source>
        <dbReference type="Google" id="ProtNLM"/>
    </source>
</evidence>
<comment type="caution">
    <text evidence="1">The sequence shown here is derived from an EMBL/GenBank/DDBJ whole genome shotgun (WGS) entry which is preliminary data.</text>
</comment>
<dbReference type="EMBL" id="DAKRPA010000219">
    <property type="protein sequence ID" value="DAZ95080.1"/>
    <property type="molecule type" value="Genomic_DNA"/>
</dbReference>
<accession>A0AAV2YM86</accession>
<proteinExistence type="predicted"/>
<dbReference type="AlphaFoldDB" id="A0AAV2YM86"/>
<evidence type="ECO:0000313" key="1">
    <source>
        <dbReference type="EMBL" id="DAZ95080.1"/>
    </source>
</evidence>
<protein>
    <recommendedName>
        <fullName evidence="3">Transmembrane protein</fullName>
    </recommendedName>
</protein>
<reference evidence="1" key="2">
    <citation type="journal article" date="2023" name="Microbiol Resour">
        <title>Decontamination and Annotation of the Draft Genome Sequence of the Oomycete Lagenidium giganteum ARSEF 373.</title>
        <authorList>
            <person name="Morgan W.R."/>
            <person name="Tartar A."/>
        </authorList>
    </citation>
    <scope>NUCLEOTIDE SEQUENCE</scope>
    <source>
        <strain evidence="1">ARSEF 373</strain>
    </source>
</reference>
<sequence length="791" mass="90053">MLYHTAAILPKVAVDRISAHWSSNPTNIDACIKFSCTRCVVALIAFALMASDIPRTGLGVYELVQRLYARVQPSEYTYFGPYDYPVIHINRSLATDADINTTFQAVSTSFSSTAEKSGPVAAASVWAYKFDTTSIGIRGLALGLQAQGVPSCLQYTFLCPGPTIDLSTAFHMLDGIMDAMATTRKGQTGGHSHNLRTAKRYMFQTHYEWIDRVHHKLASHLGMVETRWRPHFAYWFPKHTKDPNDIVMVCRAAAWRPPFCDHPSRRNLVFPSSRKTRQMLHLWDHIALRVSRLQRLYPTLTLDVLLLETMDSTAKASIGTVFHLHQMNEVVTWVRGRECTSTSTTNETCTTVFVDDYRYERSLLTTDVEEWYLITALLRSAGQSYVWLRLVSLFVGCYNTRRNEFRSHWRWTKKLQIWLSTVLRIPSHVVVYGSLLPVVCYGLAHLLDSNIIHLVLDIRWATSNGFVETDLTQFVPMASIQMRNVWLLSLLVKCAVAFETRWRVSWSPNYGIHGTRGLVISGISLLTIWAPYRELRFRSTRILAFLDDVSTGLAGVMLHTLRPPAVYNRAQEGLPLDAKMLLLSSLSVVFVVLVIKCGDLLIYRSWRHRDLLVARTVAVPYTAGMLWPTTALSGCWQTELTNQPESAQDVPIRTRRSRFSNMLWRSVRGLPMHERALLIEKRSIEINSLFRLMNTVLMSDPIVFFRLRYIGHEVFVYRLLEKSGEPSMKTRNTVANAMPGLEMLGSGSICLMPCHIEMLVEVTDVACFSDFHLVCRMKTTDLSWTMLVQCG</sequence>
<organism evidence="1 2">
    <name type="scientific">Lagenidium giganteum</name>
    <dbReference type="NCBI Taxonomy" id="4803"/>
    <lineage>
        <taxon>Eukaryota</taxon>
        <taxon>Sar</taxon>
        <taxon>Stramenopiles</taxon>
        <taxon>Oomycota</taxon>
        <taxon>Peronosporomycetes</taxon>
        <taxon>Pythiales</taxon>
        <taxon>Pythiaceae</taxon>
    </lineage>
</organism>
<keyword evidence="2" id="KW-1185">Reference proteome</keyword>
<evidence type="ECO:0000313" key="2">
    <source>
        <dbReference type="Proteomes" id="UP001146120"/>
    </source>
</evidence>
<name>A0AAV2YM86_9STRA</name>
<gene>
    <name evidence="1" type="ORF">N0F65_002974</name>
</gene>
<reference evidence="1" key="1">
    <citation type="submission" date="2022-11" db="EMBL/GenBank/DDBJ databases">
        <authorList>
            <person name="Morgan W.R."/>
            <person name="Tartar A."/>
        </authorList>
    </citation>
    <scope>NUCLEOTIDE SEQUENCE</scope>
    <source>
        <strain evidence="1">ARSEF 373</strain>
    </source>
</reference>